<protein>
    <recommendedName>
        <fullName evidence="3">DAGKc domain-containing protein</fullName>
    </recommendedName>
</protein>
<evidence type="ECO:0008006" key="3">
    <source>
        <dbReference type="Google" id="ProtNLM"/>
    </source>
</evidence>
<dbReference type="AlphaFoldDB" id="A0A3S5BR73"/>
<organism evidence="1 2">
    <name type="scientific">Protopolystoma xenopodis</name>
    <dbReference type="NCBI Taxonomy" id="117903"/>
    <lineage>
        <taxon>Eukaryota</taxon>
        <taxon>Metazoa</taxon>
        <taxon>Spiralia</taxon>
        <taxon>Lophotrochozoa</taxon>
        <taxon>Platyhelminthes</taxon>
        <taxon>Monogenea</taxon>
        <taxon>Polyopisthocotylea</taxon>
        <taxon>Polystomatidea</taxon>
        <taxon>Polystomatidae</taxon>
        <taxon>Protopolystoma</taxon>
    </lineage>
</organism>
<gene>
    <name evidence="1" type="ORF">PXEA_LOCUS29241</name>
</gene>
<evidence type="ECO:0000313" key="1">
    <source>
        <dbReference type="EMBL" id="VEL35801.1"/>
    </source>
</evidence>
<reference evidence="1" key="1">
    <citation type="submission" date="2018-11" db="EMBL/GenBank/DDBJ databases">
        <authorList>
            <consortium name="Pathogen Informatics"/>
        </authorList>
    </citation>
    <scope>NUCLEOTIDE SEQUENCE</scope>
</reference>
<dbReference type="InterPro" id="IPR016064">
    <property type="entry name" value="NAD/diacylglycerol_kinase_sf"/>
</dbReference>
<keyword evidence="2" id="KW-1185">Reference proteome</keyword>
<accession>A0A3S5BR73</accession>
<dbReference type="Gene3D" id="2.60.200.40">
    <property type="match status" value="1"/>
</dbReference>
<name>A0A3S5BR73_9PLAT</name>
<comment type="caution">
    <text evidence="1">The sequence shown here is derived from an EMBL/GenBank/DDBJ whole genome shotgun (WGS) entry which is preliminary data.</text>
</comment>
<sequence length="70" mass="7635">MLRLFDELESGQGLRTSDSISILPVYAFRLSPIGEQGLISVDGERVPSGEFQAEVIPGHIRLLTGPMISH</sequence>
<proteinExistence type="predicted"/>
<dbReference type="OrthoDB" id="3853857at2759"/>
<dbReference type="EMBL" id="CAAALY010250727">
    <property type="protein sequence ID" value="VEL35801.1"/>
    <property type="molecule type" value="Genomic_DNA"/>
</dbReference>
<dbReference type="Proteomes" id="UP000784294">
    <property type="component" value="Unassembled WGS sequence"/>
</dbReference>
<dbReference type="SUPFAM" id="SSF111331">
    <property type="entry name" value="NAD kinase/diacylglycerol kinase-like"/>
    <property type="match status" value="1"/>
</dbReference>
<evidence type="ECO:0000313" key="2">
    <source>
        <dbReference type="Proteomes" id="UP000784294"/>
    </source>
</evidence>